<gene>
    <name evidence="7" type="ORF">CBOVIS_LOCUS3351</name>
</gene>
<dbReference type="Pfam" id="PF10324">
    <property type="entry name" value="7TM_GPCR_Srw"/>
    <property type="match status" value="1"/>
</dbReference>
<dbReference type="PRINTS" id="PR00237">
    <property type="entry name" value="GPCRRHODOPSN"/>
</dbReference>
<feature type="transmembrane region" description="Helical" evidence="5">
    <location>
        <begin position="37"/>
        <end position="59"/>
    </location>
</feature>
<dbReference type="AlphaFoldDB" id="A0A8S1EGS2"/>
<keyword evidence="2 5" id="KW-0812">Transmembrane</keyword>
<dbReference type="CDD" id="cd14978">
    <property type="entry name" value="7tmA_FMRFamide_R-like"/>
    <property type="match status" value="1"/>
</dbReference>
<evidence type="ECO:0000256" key="2">
    <source>
        <dbReference type="ARBA" id="ARBA00022692"/>
    </source>
</evidence>
<feature type="transmembrane region" description="Helical" evidence="5">
    <location>
        <begin position="283"/>
        <end position="309"/>
    </location>
</feature>
<feature type="transmembrane region" description="Helical" evidence="5">
    <location>
        <begin position="216"/>
        <end position="241"/>
    </location>
</feature>
<dbReference type="PANTHER" id="PTHR46273:SF7">
    <property type="entry name" value="G PROTEIN-COUPLED RECEPTOR EGL-6 ISOFORM B"/>
    <property type="match status" value="1"/>
</dbReference>
<dbReference type="GO" id="GO:0005886">
    <property type="term" value="C:plasma membrane"/>
    <property type="evidence" value="ECO:0007669"/>
    <property type="project" value="TreeGrafter"/>
</dbReference>
<evidence type="ECO:0000313" key="8">
    <source>
        <dbReference type="Proteomes" id="UP000494206"/>
    </source>
</evidence>
<dbReference type="OrthoDB" id="5864054at2759"/>
<dbReference type="SUPFAM" id="SSF81321">
    <property type="entry name" value="Family A G protein-coupled receptor-like"/>
    <property type="match status" value="1"/>
</dbReference>
<dbReference type="Gene3D" id="1.20.1070.10">
    <property type="entry name" value="Rhodopsin 7-helix transmembrane proteins"/>
    <property type="match status" value="1"/>
</dbReference>
<dbReference type="EMBL" id="CADEPM010000002">
    <property type="protein sequence ID" value="CAB3400398.1"/>
    <property type="molecule type" value="Genomic_DNA"/>
</dbReference>
<dbReference type="GO" id="GO:0008528">
    <property type="term" value="F:G protein-coupled peptide receptor activity"/>
    <property type="evidence" value="ECO:0007669"/>
    <property type="project" value="InterPro"/>
</dbReference>
<evidence type="ECO:0000313" key="7">
    <source>
        <dbReference type="EMBL" id="CAB3400398.1"/>
    </source>
</evidence>
<dbReference type="PANTHER" id="PTHR46273">
    <property type="entry name" value="MYOSUPPRESSIN RECEPTOR 1, ISOFORM B-RELATED"/>
    <property type="match status" value="1"/>
</dbReference>
<dbReference type="InterPro" id="IPR000276">
    <property type="entry name" value="GPCR_Rhodpsn"/>
</dbReference>
<comment type="caution">
    <text evidence="7">The sequence shown here is derived from an EMBL/GenBank/DDBJ whole genome shotgun (WGS) entry which is preliminary data.</text>
</comment>
<feature type="transmembrane region" description="Helical" evidence="5">
    <location>
        <begin position="158"/>
        <end position="179"/>
    </location>
</feature>
<dbReference type="InterPro" id="IPR053219">
    <property type="entry name" value="GPCR_Dmsr-1"/>
</dbReference>
<feature type="transmembrane region" description="Helical" evidence="5">
    <location>
        <begin position="71"/>
        <end position="93"/>
    </location>
</feature>
<evidence type="ECO:0000259" key="6">
    <source>
        <dbReference type="PROSITE" id="PS50262"/>
    </source>
</evidence>
<protein>
    <recommendedName>
        <fullName evidence="6">G-protein coupled receptors family 1 profile domain-containing protein</fullName>
    </recommendedName>
</protein>
<dbReference type="Proteomes" id="UP000494206">
    <property type="component" value="Unassembled WGS sequence"/>
</dbReference>
<feature type="transmembrane region" description="Helical" evidence="5">
    <location>
        <begin position="113"/>
        <end position="137"/>
    </location>
</feature>
<evidence type="ECO:0000256" key="3">
    <source>
        <dbReference type="ARBA" id="ARBA00022989"/>
    </source>
</evidence>
<evidence type="ECO:0000256" key="4">
    <source>
        <dbReference type="ARBA" id="ARBA00023136"/>
    </source>
</evidence>
<keyword evidence="3 5" id="KW-1133">Transmembrane helix</keyword>
<sequence length="399" mass="46065">MTEIQPVSDILADEQMQAQCIFFDCYIQTFSMNYDEIHIPLSISICLFGAASNVFNIIVLTRKRMRTPINILLTGLSFAQWLLATNYFLFLLLEYYRMQCINVLWSEALTWYRFFNVNFNTVFHTIAFSTTIVVAIFRYCALKFPIQANRFIYKSKPAIVANIIIWLIVPVISAPVFFISEVRIVEDSPIIYHLNCTMPGPLYDLSYQANPQLFSAVFWAFGVVFKILPSLILTILLIALIRSLKSVERRRKNWKRTQGAQICTNSERKAKRKLTTRPRTTRMLVIILMLCVLVELPNGFLNLCVAIYGEDFGNRVYDPMGNFMEMLTLLYSSVSFVLYCLMSNDFLTTFRVLFCPWSNKHQLSNIPGGSWRTRQEDTRSPRSCLMNGTAQSSFVGTYT</sequence>
<evidence type="ECO:0000256" key="5">
    <source>
        <dbReference type="SAM" id="Phobius"/>
    </source>
</evidence>
<reference evidence="7 8" key="1">
    <citation type="submission" date="2020-04" db="EMBL/GenBank/DDBJ databases">
        <authorList>
            <person name="Laetsch R D."/>
            <person name="Stevens L."/>
            <person name="Kumar S."/>
            <person name="Blaxter L. M."/>
        </authorList>
    </citation>
    <scope>NUCLEOTIDE SEQUENCE [LARGE SCALE GENOMIC DNA]</scope>
</reference>
<name>A0A8S1EGS2_9PELO</name>
<accession>A0A8S1EGS2</accession>
<proteinExistence type="predicted"/>
<keyword evidence="8" id="KW-1185">Reference proteome</keyword>
<evidence type="ECO:0000256" key="1">
    <source>
        <dbReference type="ARBA" id="ARBA00004370"/>
    </source>
</evidence>
<dbReference type="InterPro" id="IPR017452">
    <property type="entry name" value="GPCR_Rhodpsn_7TM"/>
</dbReference>
<feature type="transmembrane region" description="Helical" evidence="5">
    <location>
        <begin position="329"/>
        <end position="354"/>
    </location>
</feature>
<feature type="domain" description="G-protein coupled receptors family 1 profile" evidence="6">
    <location>
        <begin position="52"/>
        <end position="339"/>
    </location>
</feature>
<comment type="subcellular location">
    <subcellularLocation>
        <location evidence="1">Membrane</location>
    </subcellularLocation>
</comment>
<dbReference type="PROSITE" id="PS50262">
    <property type="entry name" value="G_PROTEIN_RECEP_F1_2"/>
    <property type="match status" value="1"/>
</dbReference>
<dbReference type="InterPro" id="IPR019427">
    <property type="entry name" value="7TM_GPCR_serpentine_rcpt_Srw"/>
</dbReference>
<organism evidence="7 8">
    <name type="scientific">Caenorhabditis bovis</name>
    <dbReference type="NCBI Taxonomy" id="2654633"/>
    <lineage>
        <taxon>Eukaryota</taxon>
        <taxon>Metazoa</taxon>
        <taxon>Ecdysozoa</taxon>
        <taxon>Nematoda</taxon>
        <taxon>Chromadorea</taxon>
        <taxon>Rhabditida</taxon>
        <taxon>Rhabditina</taxon>
        <taxon>Rhabditomorpha</taxon>
        <taxon>Rhabditoidea</taxon>
        <taxon>Rhabditidae</taxon>
        <taxon>Peloderinae</taxon>
        <taxon>Caenorhabditis</taxon>
    </lineage>
</organism>
<keyword evidence="4 5" id="KW-0472">Membrane</keyword>